<feature type="domain" description="Integrase catalytic" evidence="1">
    <location>
        <begin position="436"/>
        <end position="550"/>
    </location>
</feature>
<sequence length="965" mass="110488">MSIAAPKTNEIENSSFLYHQHPQFAAGVDNLSLLLGEPTSLFSRTDDGTWQPMETVSPKPFAFQHPVDLCWVYPTNDSTQWLGTEDHTWHRAPKSLPRKVKTFIHQVVAEKHGKLVDIMEIYSPPRVTKEARKQNAQGRQPQLRLGQALDLRTGWDFTKRAHRREAIKLAKKFKPALLVLSPPCTTFSTLRRLSDYKRDFDTVEQERREGLMHWHFCLYLARLQHDARRGFLLEHPRYAESWKDEAVEHLMLLPGVFHIYVDMCAFQLYTVHRWWTSQEANSFADQHLALGRGIDYVHVSQAPMNLPDELQSKANYYAKSMAQPVADYIQEEPSFQYDLYFVDYHFTAFPAKHEIRPLAESGEVQELAQDLSQTRSTSSLAPDLRREVSRLHRNLGHPAQDSFFRALKHANVKPEVLDYVKRHFTCPICLQHQKPKTPRPGHLAHALRFNEIVGVDVLFVEFGGNLHAFLNMVCWGTGLQNVTYLPQKSAAHTMLALTDSLLMPYGPPTLIIADQGTEFTGREFGDKLNQMGIMVHYIDTHAPWQAGFTPYQRAFGYSPRLPASLLSDDLLGPLLVSASATDDVQRSWQIRDMASQAWMRSLDEDSVKRALKTPTRTADQSTLVAGDWCYVWRSTRWSGPGVIVAVSPNQRTTWISLRGALLKVSREHVRPTTTEEDLGRALCKELSLEMLKDIKHGRLSRYHDLFLDARIKEVQSLIDNKAIKILSPEESRAFRRDHPVVYCQVLVQECGYRINSYDRCVFTVLFELYSEHERKETCWDQFGKAVNLQEEKTGTGYAGRRLRQLPDYSFELTMADYIKNRLKPVEFKRKFLVKNSKSIKLTEDEESALRGTVNKVVARLKAVDVTIRIHPIKENDIRHVLISDSSFDPKGFTKPQHGRLQGISTPQLNKGELAPISLIAWKSRRLRRKAGSSNLCESVSLATAFGGLEKQIATLNSFLKSRYDV</sequence>
<proteinExistence type="predicted"/>
<dbReference type="Proteomes" id="UP001642484">
    <property type="component" value="Unassembled WGS sequence"/>
</dbReference>
<dbReference type="InterPro" id="IPR001584">
    <property type="entry name" value="Integrase_cat-core"/>
</dbReference>
<dbReference type="Gene3D" id="3.30.420.10">
    <property type="entry name" value="Ribonuclease H-like superfamily/Ribonuclease H"/>
    <property type="match status" value="1"/>
</dbReference>
<accession>A0ABP0HWU6</accession>
<name>A0ABP0HWU6_9DINO</name>
<dbReference type="InterPro" id="IPR036397">
    <property type="entry name" value="RNaseH_sf"/>
</dbReference>
<keyword evidence="3" id="KW-1185">Reference proteome</keyword>
<gene>
    <name evidence="2" type="ORF">CCMP2556_LOCUS3560</name>
</gene>
<reference evidence="2 3" key="1">
    <citation type="submission" date="2024-02" db="EMBL/GenBank/DDBJ databases">
        <authorList>
            <person name="Chen Y."/>
            <person name="Shah S."/>
            <person name="Dougan E. K."/>
            <person name="Thang M."/>
            <person name="Chan C."/>
        </authorList>
    </citation>
    <scope>NUCLEOTIDE SEQUENCE [LARGE SCALE GENOMIC DNA]</scope>
</reference>
<evidence type="ECO:0000313" key="2">
    <source>
        <dbReference type="EMBL" id="CAK8994237.1"/>
    </source>
</evidence>
<evidence type="ECO:0000313" key="3">
    <source>
        <dbReference type="Proteomes" id="UP001642484"/>
    </source>
</evidence>
<dbReference type="InterPro" id="IPR012337">
    <property type="entry name" value="RNaseH-like_sf"/>
</dbReference>
<evidence type="ECO:0000259" key="1">
    <source>
        <dbReference type="PROSITE" id="PS50994"/>
    </source>
</evidence>
<protein>
    <recommendedName>
        <fullName evidence="1">Integrase catalytic domain-containing protein</fullName>
    </recommendedName>
</protein>
<comment type="caution">
    <text evidence="2">The sequence shown here is derived from an EMBL/GenBank/DDBJ whole genome shotgun (WGS) entry which is preliminary data.</text>
</comment>
<dbReference type="SUPFAM" id="SSF53098">
    <property type="entry name" value="Ribonuclease H-like"/>
    <property type="match status" value="1"/>
</dbReference>
<dbReference type="PROSITE" id="PS50994">
    <property type="entry name" value="INTEGRASE"/>
    <property type="match status" value="1"/>
</dbReference>
<organism evidence="2 3">
    <name type="scientific">Durusdinium trenchii</name>
    <dbReference type="NCBI Taxonomy" id="1381693"/>
    <lineage>
        <taxon>Eukaryota</taxon>
        <taxon>Sar</taxon>
        <taxon>Alveolata</taxon>
        <taxon>Dinophyceae</taxon>
        <taxon>Suessiales</taxon>
        <taxon>Symbiodiniaceae</taxon>
        <taxon>Durusdinium</taxon>
    </lineage>
</organism>
<dbReference type="EMBL" id="CAXAMN010001421">
    <property type="protein sequence ID" value="CAK8994237.1"/>
    <property type="molecule type" value="Genomic_DNA"/>
</dbReference>
<feature type="non-terminal residue" evidence="2">
    <location>
        <position position="965"/>
    </location>
</feature>